<reference evidence="1" key="1">
    <citation type="journal article" date="2022" name="Front. Plant Sci.">
        <title>Agronomic efficiency and genome mining analysis of the wheat-biostimulant rhizospheric bacterium Pseudomonas pergaminensis sp. nov. strain 1008T.</title>
        <authorList>
            <person name="Diaz M."/>
            <person name="Bach T."/>
            <person name="Gonzalez Anta G."/>
            <person name="Agaras B."/>
            <person name="Wibberg D."/>
            <person name="Noguera F."/>
            <person name="Canciani W."/>
            <person name="Valverde C."/>
        </authorList>
    </citation>
    <scope>NUCLEOTIDE SEQUENCE</scope>
    <source>
        <strain evidence="1">1008</strain>
    </source>
</reference>
<protein>
    <recommendedName>
        <fullName evidence="3">Restriction endonuclease type IV Mrr domain-containing protein</fullName>
    </recommendedName>
</protein>
<sequence length="342" mass="38523">MSQQLLKGPAAEEAIRNYFLSIGYFVVRGCKFKYNQFDVTDIDLFLYGKSSAFSRERLNVDIKNKKTPQALERIFWAKGLQQVLGLDGCLVATTDLRSDVREFGLEHKVKVLDGRFLARLTKSERSHLARINEEDFIAEIEKHSLGKLGGDWRGRYEASKSRMLDSLSFDGANAWLNDIDYYMSEINSQSNSSPAWRMIYISISHLLICIDFILREHVAAEHEQRKLLLDNGFRYGTAGKSFTVKVGKMASALVGSIVTQPGLSQTLERELADQASDVKADVLAEFFSKSQVFASLFDSGKLFEGYAYLEGVPLPSSLPAHAQSFLGVIADFFDRDRKKILI</sequence>
<dbReference type="AlphaFoldDB" id="A0ABD8B4H7"/>
<evidence type="ECO:0008006" key="3">
    <source>
        <dbReference type="Google" id="ProtNLM"/>
    </source>
</evidence>
<name>A0ABD8B4H7_9PSED</name>
<dbReference type="RefSeq" id="WP_346356364.1">
    <property type="nucleotide sequence ID" value="NZ_CP078013.2"/>
</dbReference>
<dbReference type="Proteomes" id="UP001056907">
    <property type="component" value="Chromosome"/>
</dbReference>
<organism evidence="1 2">
    <name type="scientific">Pseudomonas pergaminensis</name>
    <dbReference type="NCBI Taxonomy" id="2853159"/>
    <lineage>
        <taxon>Bacteria</taxon>
        <taxon>Pseudomonadati</taxon>
        <taxon>Pseudomonadota</taxon>
        <taxon>Gammaproteobacteria</taxon>
        <taxon>Pseudomonadales</taxon>
        <taxon>Pseudomonadaceae</taxon>
        <taxon>Pseudomonas</taxon>
    </lineage>
</organism>
<accession>A0ABD8B4H7</accession>
<dbReference type="KEGG" id="ppeg:KUA23_30070"/>
<proteinExistence type="predicted"/>
<evidence type="ECO:0000313" key="2">
    <source>
        <dbReference type="Proteomes" id="UP001056907"/>
    </source>
</evidence>
<reference evidence="1" key="2">
    <citation type="submission" date="2024-04" db="EMBL/GenBank/DDBJ databases">
        <authorList>
            <person name="Diaz M."/>
            <person name="Bach T."/>
            <person name="Gonzalez Anta G."/>
            <person name="Agaras B."/>
            <person name="Wibberg D."/>
            <person name="Noguera F."/>
            <person name="Canciani W."/>
            <person name="Ybarra T."/>
            <person name="Nunez M.L."/>
            <person name="Valverde C."/>
        </authorList>
    </citation>
    <scope>NUCLEOTIDE SEQUENCE</scope>
    <source>
        <strain evidence="1">1008</strain>
    </source>
</reference>
<dbReference type="EMBL" id="CP078013">
    <property type="protein sequence ID" value="XAO51718.1"/>
    <property type="molecule type" value="Genomic_DNA"/>
</dbReference>
<gene>
    <name evidence="1" type="ORF">KUA23_30070</name>
</gene>
<evidence type="ECO:0000313" key="1">
    <source>
        <dbReference type="EMBL" id="XAO51718.1"/>
    </source>
</evidence>